<dbReference type="InterPro" id="IPR012318">
    <property type="entry name" value="HTH_CRP"/>
</dbReference>
<gene>
    <name evidence="5" type="ordered locus">Sta7437_2343</name>
</gene>
<dbReference type="STRING" id="111780.Sta7437_2343"/>
<keyword evidence="6" id="KW-1185">Reference proteome</keyword>
<evidence type="ECO:0000313" key="5">
    <source>
        <dbReference type="EMBL" id="AFZ35884.1"/>
    </source>
</evidence>
<dbReference type="eggNOG" id="COG0664">
    <property type="taxonomic scope" value="Bacteria"/>
</dbReference>
<dbReference type="Pfam" id="PF13545">
    <property type="entry name" value="HTH_Crp_2"/>
    <property type="match status" value="1"/>
</dbReference>
<keyword evidence="1" id="KW-0805">Transcription regulation</keyword>
<dbReference type="KEGG" id="scs:Sta7437_2343"/>
<dbReference type="SUPFAM" id="SSF46785">
    <property type="entry name" value="Winged helix' DNA-binding domain"/>
    <property type="match status" value="1"/>
</dbReference>
<feature type="domain" description="Cyclic nucleotide-binding" evidence="4">
    <location>
        <begin position="8"/>
        <end position="127"/>
    </location>
</feature>
<dbReference type="InterPro" id="IPR018490">
    <property type="entry name" value="cNMP-bd_dom_sf"/>
</dbReference>
<reference evidence="6" key="1">
    <citation type="journal article" date="2013" name="Proc. Natl. Acad. Sci. U.S.A.">
        <title>Improving the coverage of the cyanobacterial phylum using diversity-driven genome sequencing.</title>
        <authorList>
            <person name="Shih P.M."/>
            <person name="Wu D."/>
            <person name="Latifi A."/>
            <person name="Axen S.D."/>
            <person name="Fewer D.P."/>
            <person name="Talla E."/>
            <person name="Calteau A."/>
            <person name="Cai F."/>
            <person name="Tandeau de Marsac N."/>
            <person name="Rippka R."/>
            <person name="Herdman M."/>
            <person name="Sivonen K."/>
            <person name="Coursin T."/>
            <person name="Laurent T."/>
            <person name="Goodwin L."/>
            <person name="Nolan M."/>
            <person name="Davenport K.W."/>
            <person name="Han C.S."/>
            <person name="Rubin E.M."/>
            <person name="Eisen J.A."/>
            <person name="Woyke T."/>
            <person name="Gugger M."/>
            <person name="Kerfeld C.A."/>
        </authorList>
    </citation>
    <scope>NUCLEOTIDE SEQUENCE [LARGE SCALE GENOMIC DNA]</scope>
    <source>
        <strain evidence="6">ATCC 29371 / PCC 7437</strain>
    </source>
</reference>
<dbReference type="InterPro" id="IPR014710">
    <property type="entry name" value="RmlC-like_jellyroll"/>
</dbReference>
<sequence length="238" mass="27264">MNPKQNHLLDILSEADYQKILPHLQLVRLCQGQILHLPGDIIKELYFPINCLLSITITMINGATAEAGIVGNRDVLGINALMGSRETTQTEYIVQLSGAAFKIKASLMREIFQQNQQFRDVMLQYTQAFIAQICQTTACNRLHVIEQRLARWLLEAQDLVDSNELYLTQEFISNMLGVHRPGVTLAIQKLYERGCIRYCRSEISIVNQKKLEQCSCECFKVVRSEYERILGIKHKYVS</sequence>
<evidence type="ECO:0000313" key="6">
    <source>
        <dbReference type="Proteomes" id="UP000010473"/>
    </source>
</evidence>
<keyword evidence="2" id="KW-0238">DNA-binding</keyword>
<keyword evidence="3" id="KW-0804">Transcription</keyword>
<dbReference type="AlphaFoldDB" id="K9XUZ6"/>
<dbReference type="CDD" id="cd00038">
    <property type="entry name" value="CAP_ED"/>
    <property type="match status" value="1"/>
</dbReference>
<dbReference type="PANTHER" id="PTHR24567">
    <property type="entry name" value="CRP FAMILY TRANSCRIPTIONAL REGULATORY PROTEIN"/>
    <property type="match status" value="1"/>
</dbReference>
<dbReference type="GO" id="GO:0003700">
    <property type="term" value="F:DNA-binding transcription factor activity"/>
    <property type="evidence" value="ECO:0007669"/>
    <property type="project" value="TreeGrafter"/>
</dbReference>
<evidence type="ECO:0000256" key="2">
    <source>
        <dbReference type="ARBA" id="ARBA00023125"/>
    </source>
</evidence>
<evidence type="ECO:0000256" key="1">
    <source>
        <dbReference type="ARBA" id="ARBA00023015"/>
    </source>
</evidence>
<organism evidence="5 6">
    <name type="scientific">Stanieria cyanosphaera (strain ATCC 29371 / PCC 7437)</name>
    <dbReference type="NCBI Taxonomy" id="111780"/>
    <lineage>
        <taxon>Bacteria</taxon>
        <taxon>Bacillati</taxon>
        <taxon>Cyanobacteriota</taxon>
        <taxon>Cyanophyceae</taxon>
        <taxon>Pleurocapsales</taxon>
        <taxon>Dermocarpellaceae</taxon>
        <taxon>Stanieria</taxon>
    </lineage>
</organism>
<dbReference type="EMBL" id="CP003653">
    <property type="protein sequence ID" value="AFZ35884.1"/>
    <property type="molecule type" value="Genomic_DNA"/>
</dbReference>
<dbReference type="InterPro" id="IPR036388">
    <property type="entry name" value="WH-like_DNA-bd_sf"/>
</dbReference>
<dbReference type="OrthoDB" id="8969464at2"/>
<dbReference type="GO" id="GO:0005829">
    <property type="term" value="C:cytosol"/>
    <property type="evidence" value="ECO:0007669"/>
    <property type="project" value="TreeGrafter"/>
</dbReference>
<dbReference type="SMART" id="SM00100">
    <property type="entry name" value="cNMP"/>
    <property type="match status" value="1"/>
</dbReference>
<proteinExistence type="predicted"/>
<name>K9XUZ6_STAC7</name>
<dbReference type="InterPro" id="IPR036390">
    <property type="entry name" value="WH_DNA-bd_sf"/>
</dbReference>
<dbReference type="InterPro" id="IPR050397">
    <property type="entry name" value="Env_Response_Regulators"/>
</dbReference>
<dbReference type="InterPro" id="IPR000595">
    <property type="entry name" value="cNMP-bd_dom"/>
</dbReference>
<accession>K9XUZ6</accession>
<dbReference type="RefSeq" id="WP_015193552.1">
    <property type="nucleotide sequence ID" value="NC_019748.1"/>
</dbReference>
<protein>
    <submittedName>
        <fullName evidence="5">Transcriptional regulator, Crp/Fnr family</fullName>
    </submittedName>
</protein>
<dbReference type="HOGENOM" id="CLU_077340_0_0_3"/>
<dbReference type="Proteomes" id="UP000010473">
    <property type="component" value="Chromosome"/>
</dbReference>
<evidence type="ECO:0000256" key="3">
    <source>
        <dbReference type="ARBA" id="ARBA00023163"/>
    </source>
</evidence>
<dbReference type="Gene3D" id="1.10.10.10">
    <property type="entry name" value="Winged helix-like DNA-binding domain superfamily/Winged helix DNA-binding domain"/>
    <property type="match status" value="1"/>
</dbReference>
<dbReference type="SUPFAM" id="SSF51206">
    <property type="entry name" value="cAMP-binding domain-like"/>
    <property type="match status" value="1"/>
</dbReference>
<dbReference type="GO" id="GO:0003677">
    <property type="term" value="F:DNA binding"/>
    <property type="evidence" value="ECO:0007669"/>
    <property type="project" value="UniProtKB-KW"/>
</dbReference>
<dbReference type="Gene3D" id="2.60.120.10">
    <property type="entry name" value="Jelly Rolls"/>
    <property type="match status" value="1"/>
</dbReference>
<dbReference type="PANTHER" id="PTHR24567:SF74">
    <property type="entry name" value="HTH-TYPE TRANSCRIPTIONAL REGULATOR ARCR"/>
    <property type="match status" value="1"/>
</dbReference>
<evidence type="ECO:0000259" key="4">
    <source>
        <dbReference type="SMART" id="SM00100"/>
    </source>
</evidence>